<gene>
    <name evidence="1" type="ORF">OUZ56_001149</name>
</gene>
<accession>A0ABR0A2E2</accession>
<protein>
    <submittedName>
        <fullName evidence="1">Uncharacterized protein</fullName>
    </submittedName>
</protein>
<name>A0ABR0A2E2_9CRUS</name>
<sequence length="88" mass="9836">MERKWFAKENAKGIDGPLTVVEQAKTNFGAAMNSAVTVSFSHSLTSSTPREEPDLCKILSTCFYLTPSRCCLVIFIQSVLIEFHHKLD</sequence>
<organism evidence="1 2">
    <name type="scientific">Daphnia magna</name>
    <dbReference type="NCBI Taxonomy" id="35525"/>
    <lineage>
        <taxon>Eukaryota</taxon>
        <taxon>Metazoa</taxon>
        <taxon>Ecdysozoa</taxon>
        <taxon>Arthropoda</taxon>
        <taxon>Crustacea</taxon>
        <taxon>Branchiopoda</taxon>
        <taxon>Diplostraca</taxon>
        <taxon>Cladocera</taxon>
        <taxon>Anomopoda</taxon>
        <taxon>Daphniidae</taxon>
        <taxon>Daphnia</taxon>
    </lineage>
</organism>
<evidence type="ECO:0000313" key="1">
    <source>
        <dbReference type="EMBL" id="KAK4019120.1"/>
    </source>
</evidence>
<dbReference type="EMBL" id="JAOYFB010000036">
    <property type="protein sequence ID" value="KAK4019120.1"/>
    <property type="molecule type" value="Genomic_DNA"/>
</dbReference>
<proteinExistence type="predicted"/>
<comment type="caution">
    <text evidence="1">The sequence shown here is derived from an EMBL/GenBank/DDBJ whole genome shotgun (WGS) entry which is preliminary data.</text>
</comment>
<keyword evidence="2" id="KW-1185">Reference proteome</keyword>
<reference evidence="1 2" key="1">
    <citation type="journal article" date="2023" name="Nucleic Acids Res.">
        <title>The hologenome of Daphnia magna reveals possible DNA methylation and microbiome-mediated evolution of the host genome.</title>
        <authorList>
            <person name="Chaturvedi A."/>
            <person name="Li X."/>
            <person name="Dhandapani V."/>
            <person name="Marshall H."/>
            <person name="Kissane S."/>
            <person name="Cuenca-Cambronero M."/>
            <person name="Asole G."/>
            <person name="Calvet F."/>
            <person name="Ruiz-Romero M."/>
            <person name="Marangio P."/>
            <person name="Guigo R."/>
            <person name="Rago D."/>
            <person name="Mirbahai L."/>
            <person name="Eastwood N."/>
            <person name="Colbourne J.K."/>
            <person name="Zhou J."/>
            <person name="Mallon E."/>
            <person name="Orsini L."/>
        </authorList>
    </citation>
    <scope>NUCLEOTIDE SEQUENCE [LARGE SCALE GENOMIC DNA]</scope>
    <source>
        <strain evidence="1">LRV0_1</strain>
    </source>
</reference>
<evidence type="ECO:0000313" key="2">
    <source>
        <dbReference type="Proteomes" id="UP001234178"/>
    </source>
</evidence>
<dbReference type="Proteomes" id="UP001234178">
    <property type="component" value="Unassembled WGS sequence"/>
</dbReference>